<keyword evidence="3" id="KW-0813">Transport</keyword>
<dbReference type="PANTHER" id="PTHR46027:SF1">
    <property type="entry name" value="PEROXISOMAL TARGETING SIGNAL 2 RECEPTOR"/>
    <property type="match status" value="1"/>
</dbReference>
<feature type="repeat" description="WD" evidence="11">
    <location>
        <begin position="107"/>
        <end position="141"/>
    </location>
</feature>
<evidence type="ECO:0000256" key="10">
    <source>
        <dbReference type="ARBA" id="ARBA00032565"/>
    </source>
</evidence>
<dbReference type="PROSITE" id="PS50294">
    <property type="entry name" value="WD_REPEATS_REGION"/>
    <property type="match status" value="2"/>
</dbReference>
<protein>
    <recommendedName>
        <fullName evidence="10">Peroxin-7</fullName>
    </recommendedName>
</protein>
<keyword evidence="6" id="KW-0677">Repeat</keyword>
<name>A0A7R5KL33_9PASS</name>
<dbReference type="RefSeq" id="XP_039237707.1">
    <property type="nucleotide sequence ID" value="XM_039381773.1"/>
</dbReference>
<dbReference type="InterPro" id="IPR020472">
    <property type="entry name" value="WD40_PAC1"/>
</dbReference>
<dbReference type="Gene3D" id="2.130.10.10">
    <property type="entry name" value="YVTN repeat-like/Quinoprotein amine dehydrogenase"/>
    <property type="match status" value="1"/>
</dbReference>
<dbReference type="SMART" id="SM00320">
    <property type="entry name" value="WD40"/>
    <property type="match status" value="6"/>
</dbReference>
<evidence type="ECO:0000256" key="11">
    <source>
        <dbReference type="PROSITE-ProRule" id="PRU00221"/>
    </source>
</evidence>
<dbReference type="GO" id="GO:0005829">
    <property type="term" value="C:cytosol"/>
    <property type="evidence" value="ECO:0007669"/>
    <property type="project" value="UniProtKB-SubCell"/>
</dbReference>
<dbReference type="GeneID" id="114001470"/>
<accession>A0A7R5KL33</accession>
<keyword evidence="5 11" id="KW-0853">WD repeat</keyword>
<dbReference type="GO" id="GO:0005053">
    <property type="term" value="F:peroxisome matrix targeting signal-2 binding"/>
    <property type="evidence" value="ECO:0007669"/>
    <property type="project" value="InterPro"/>
</dbReference>
<dbReference type="CTD" id="5191"/>
<dbReference type="InterPro" id="IPR015943">
    <property type="entry name" value="WD40/YVTN_repeat-like_dom_sf"/>
</dbReference>
<comment type="similarity">
    <text evidence="9">Belongs to the WD repeat peroxin-7 family.</text>
</comment>
<evidence type="ECO:0000256" key="4">
    <source>
        <dbReference type="ARBA" id="ARBA00022490"/>
    </source>
</evidence>
<sequence>MGTMAGGAGGALRLPGLHGYAAEFSPYWPGRVACAAAQYYGMAGCGTLAVLEQNEAGIVLLRSFDWNDGLFDVTWSENNEHVLITCSGDGSLQIWDTAKTKGPLQVYKEHTLEAYSVDWSQTRGEQLVVSGSWDQTAKLWDPAVGKSLCTFKGHEGVIYSTIWSPHIPGCFASASGDQTLRIWDVKAPGVKLVIPAHQAEILSCDWCKYDENLLVTGAVDCSLKGWDLRNIRQPVFVLLGHTYAIRRVKFSPFHATLLASCSYDFTVRYLSANTVCYLGWFCYLPWVEVQEAVEKLLRFWDFSKPNPLLETVEHHTEFTCGLDLSLHNRGQVVDCAWDELVKIYTPSCLAVPV</sequence>
<dbReference type="InterPro" id="IPR019775">
    <property type="entry name" value="WD40_repeat_CS"/>
</dbReference>
<gene>
    <name evidence="13" type="primary">PEX7</name>
</gene>
<dbReference type="GO" id="GO:0016558">
    <property type="term" value="P:protein import into peroxisome matrix"/>
    <property type="evidence" value="ECO:0007669"/>
    <property type="project" value="InterPro"/>
</dbReference>
<dbReference type="AlphaFoldDB" id="A0A7R5KL33"/>
<evidence type="ECO:0000256" key="8">
    <source>
        <dbReference type="ARBA" id="ARBA00023140"/>
    </source>
</evidence>
<evidence type="ECO:0000256" key="1">
    <source>
        <dbReference type="ARBA" id="ARBA00004253"/>
    </source>
</evidence>
<dbReference type="InParanoid" id="A0A7R5KL33"/>
<comment type="subcellular location">
    <subcellularLocation>
        <location evidence="2">Cytoplasm</location>
        <location evidence="2">Cytosol</location>
    </subcellularLocation>
    <subcellularLocation>
        <location evidence="1">Peroxisome matrix</location>
    </subcellularLocation>
</comment>
<evidence type="ECO:0000256" key="6">
    <source>
        <dbReference type="ARBA" id="ARBA00022737"/>
    </source>
</evidence>
<dbReference type="CDD" id="cd00200">
    <property type="entry name" value="WD40"/>
    <property type="match status" value="1"/>
</dbReference>
<dbReference type="PANTHER" id="PTHR46027">
    <property type="entry name" value="PEROXISOMAL TARGETING SIGNAL 2 RECEPTOR"/>
    <property type="match status" value="1"/>
</dbReference>
<keyword evidence="12" id="KW-1185">Reference proteome</keyword>
<dbReference type="InterPro" id="IPR036322">
    <property type="entry name" value="WD40_repeat_dom_sf"/>
</dbReference>
<evidence type="ECO:0000256" key="2">
    <source>
        <dbReference type="ARBA" id="ARBA00004514"/>
    </source>
</evidence>
<evidence type="ECO:0000256" key="7">
    <source>
        <dbReference type="ARBA" id="ARBA00022927"/>
    </source>
</evidence>
<organism evidence="12 13">
    <name type="scientific">Pipra filicauda</name>
    <name type="common">Wire-tailed manakin</name>
    <dbReference type="NCBI Taxonomy" id="649802"/>
    <lineage>
        <taxon>Eukaryota</taxon>
        <taxon>Metazoa</taxon>
        <taxon>Chordata</taxon>
        <taxon>Craniata</taxon>
        <taxon>Vertebrata</taxon>
        <taxon>Euteleostomi</taxon>
        <taxon>Archelosauria</taxon>
        <taxon>Archosauria</taxon>
        <taxon>Dinosauria</taxon>
        <taxon>Saurischia</taxon>
        <taxon>Theropoda</taxon>
        <taxon>Coelurosauria</taxon>
        <taxon>Aves</taxon>
        <taxon>Neognathae</taxon>
        <taxon>Neoaves</taxon>
        <taxon>Telluraves</taxon>
        <taxon>Australaves</taxon>
        <taxon>Passeriformes</taxon>
        <taxon>Pipridae</taxon>
        <taxon>Pipra</taxon>
    </lineage>
</organism>
<dbReference type="SUPFAM" id="SSF50978">
    <property type="entry name" value="WD40 repeat-like"/>
    <property type="match status" value="1"/>
</dbReference>
<dbReference type="PROSITE" id="PS50082">
    <property type="entry name" value="WD_REPEATS_2"/>
    <property type="match status" value="3"/>
</dbReference>
<keyword evidence="4" id="KW-0963">Cytoplasm</keyword>
<dbReference type="Proteomes" id="UP000504627">
    <property type="component" value="Unplaced"/>
</dbReference>
<dbReference type="InterPro" id="IPR044536">
    <property type="entry name" value="PEX7"/>
</dbReference>
<evidence type="ECO:0000313" key="12">
    <source>
        <dbReference type="Proteomes" id="UP000504627"/>
    </source>
</evidence>
<dbReference type="InterPro" id="IPR001680">
    <property type="entry name" value="WD40_rpt"/>
</dbReference>
<dbReference type="GO" id="GO:0005782">
    <property type="term" value="C:peroxisomal matrix"/>
    <property type="evidence" value="ECO:0007669"/>
    <property type="project" value="UniProtKB-SubCell"/>
</dbReference>
<keyword evidence="8" id="KW-0576">Peroxisome</keyword>
<evidence type="ECO:0000256" key="9">
    <source>
        <dbReference type="ARBA" id="ARBA00024017"/>
    </source>
</evidence>
<evidence type="ECO:0000256" key="5">
    <source>
        <dbReference type="ARBA" id="ARBA00022574"/>
    </source>
</evidence>
<feature type="repeat" description="WD" evidence="11">
    <location>
        <begin position="194"/>
        <end position="230"/>
    </location>
</feature>
<feature type="repeat" description="WD" evidence="11">
    <location>
        <begin position="151"/>
        <end position="186"/>
    </location>
</feature>
<evidence type="ECO:0000256" key="3">
    <source>
        <dbReference type="ARBA" id="ARBA00022448"/>
    </source>
</evidence>
<dbReference type="Pfam" id="PF00400">
    <property type="entry name" value="WD40"/>
    <property type="match status" value="5"/>
</dbReference>
<proteinExistence type="inferred from homology"/>
<dbReference type="PROSITE" id="PS00678">
    <property type="entry name" value="WD_REPEATS_1"/>
    <property type="match status" value="1"/>
</dbReference>
<evidence type="ECO:0000313" key="13">
    <source>
        <dbReference type="RefSeq" id="XP_039237707.1"/>
    </source>
</evidence>
<reference evidence="13" key="1">
    <citation type="submission" date="2025-08" db="UniProtKB">
        <authorList>
            <consortium name="RefSeq"/>
        </authorList>
    </citation>
    <scope>IDENTIFICATION</scope>
    <source>
        <tissue evidence="13">Muscle</tissue>
    </source>
</reference>
<dbReference type="PRINTS" id="PR00320">
    <property type="entry name" value="GPROTEINBRPT"/>
</dbReference>
<keyword evidence="7" id="KW-0653">Protein transport</keyword>